<dbReference type="InterPro" id="IPR013249">
    <property type="entry name" value="RNA_pol_sigma70_r4_t2"/>
</dbReference>
<dbReference type="GO" id="GO:0006352">
    <property type="term" value="P:DNA-templated transcription initiation"/>
    <property type="evidence" value="ECO:0007669"/>
    <property type="project" value="InterPro"/>
</dbReference>
<dbReference type="Gene3D" id="1.10.1740.10">
    <property type="match status" value="1"/>
</dbReference>
<evidence type="ECO:0000259" key="6">
    <source>
        <dbReference type="Pfam" id="PF08281"/>
    </source>
</evidence>
<feature type="domain" description="RNA polymerase sigma factor 70 region 4 type 2" evidence="6">
    <location>
        <begin position="96"/>
        <end position="147"/>
    </location>
</feature>
<dbReference type="GO" id="GO:0016987">
    <property type="term" value="F:sigma factor activity"/>
    <property type="evidence" value="ECO:0007669"/>
    <property type="project" value="UniProtKB-KW"/>
</dbReference>
<comment type="similarity">
    <text evidence="1">Belongs to the sigma-70 factor family. ECF subfamily.</text>
</comment>
<evidence type="ECO:0000256" key="2">
    <source>
        <dbReference type="ARBA" id="ARBA00023015"/>
    </source>
</evidence>
<keyword evidence="2" id="KW-0805">Transcription regulation</keyword>
<dbReference type="SUPFAM" id="SSF88946">
    <property type="entry name" value="Sigma2 domain of RNA polymerase sigma factors"/>
    <property type="match status" value="1"/>
</dbReference>
<dbReference type="CDD" id="cd06171">
    <property type="entry name" value="Sigma70_r4"/>
    <property type="match status" value="1"/>
</dbReference>
<dbReference type="EMBL" id="FRAC01000013">
    <property type="protein sequence ID" value="SHK53592.1"/>
    <property type="molecule type" value="Genomic_DNA"/>
</dbReference>
<accession>A0A1M6T961</accession>
<evidence type="ECO:0000313" key="7">
    <source>
        <dbReference type="EMBL" id="SHK53592.1"/>
    </source>
</evidence>
<evidence type="ECO:0000256" key="3">
    <source>
        <dbReference type="ARBA" id="ARBA00023082"/>
    </source>
</evidence>
<dbReference type="PANTHER" id="PTHR43133">
    <property type="entry name" value="RNA POLYMERASE ECF-TYPE SIGMA FACTO"/>
    <property type="match status" value="1"/>
</dbReference>
<dbReference type="Pfam" id="PF08281">
    <property type="entry name" value="Sigma70_r4_2"/>
    <property type="match status" value="1"/>
</dbReference>
<gene>
    <name evidence="7" type="ORF">SAMN02745136_02704</name>
</gene>
<dbReference type="Proteomes" id="UP000184386">
    <property type="component" value="Unassembled WGS sequence"/>
</dbReference>
<dbReference type="AlphaFoldDB" id="A0A1M6T961"/>
<dbReference type="InterPro" id="IPR039425">
    <property type="entry name" value="RNA_pol_sigma-70-like"/>
</dbReference>
<protein>
    <submittedName>
        <fullName evidence="7">RNA polymerase sigma-70 factor, ECF subfamily</fullName>
    </submittedName>
</protein>
<dbReference type="PANTHER" id="PTHR43133:SF51">
    <property type="entry name" value="RNA POLYMERASE SIGMA FACTOR"/>
    <property type="match status" value="1"/>
</dbReference>
<dbReference type="InterPro" id="IPR007627">
    <property type="entry name" value="RNA_pol_sigma70_r2"/>
</dbReference>
<dbReference type="STRING" id="1121322.SAMN02745136_02704"/>
<dbReference type="InterPro" id="IPR036388">
    <property type="entry name" value="WH-like_DNA-bd_sf"/>
</dbReference>
<evidence type="ECO:0000313" key="8">
    <source>
        <dbReference type="Proteomes" id="UP000184386"/>
    </source>
</evidence>
<dbReference type="InterPro" id="IPR013324">
    <property type="entry name" value="RNA_pol_sigma_r3/r4-like"/>
</dbReference>
<dbReference type="SUPFAM" id="SSF88659">
    <property type="entry name" value="Sigma3 and sigma4 domains of RNA polymerase sigma factors"/>
    <property type="match status" value="1"/>
</dbReference>
<reference evidence="7 8" key="1">
    <citation type="submission" date="2016-11" db="EMBL/GenBank/DDBJ databases">
        <authorList>
            <person name="Jaros S."/>
            <person name="Januszkiewicz K."/>
            <person name="Wedrychowicz H."/>
        </authorList>
    </citation>
    <scope>NUCLEOTIDE SEQUENCE [LARGE SCALE GENOMIC DNA]</scope>
    <source>
        <strain evidence="7 8">DSM 15929</strain>
    </source>
</reference>
<organism evidence="7 8">
    <name type="scientific">Anaerocolumna jejuensis DSM 15929</name>
    <dbReference type="NCBI Taxonomy" id="1121322"/>
    <lineage>
        <taxon>Bacteria</taxon>
        <taxon>Bacillati</taxon>
        <taxon>Bacillota</taxon>
        <taxon>Clostridia</taxon>
        <taxon>Lachnospirales</taxon>
        <taxon>Lachnospiraceae</taxon>
        <taxon>Anaerocolumna</taxon>
    </lineage>
</organism>
<evidence type="ECO:0000259" key="5">
    <source>
        <dbReference type="Pfam" id="PF04542"/>
    </source>
</evidence>
<sequence length="162" mass="19443">MDKNEFSEKVLEAEQTLYRVSKSILLQDEDCEDAVQEAVLKAYSKRNSLREEKYFKTWLTRILINECYRLLRTKKQEVSYEDYFQEEQAESNQYSELYEAILKLDIKHRMPIILFYMEGYSVNEIARLLRVPSGTVKSRLSKGRKQLKILLEDEVEYNEEYI</sequence>
<keyword evidence="3" id="KW-0731">Sigma factor</keyword>
<dbReference type="NCBIfam" id="TIGR02937">
    <property type="entry name" value="sigma70-ECF"/>
    <property type="match status" value="1"/>
</dbReference>
<proteinExistence type="inferred from homology"/>
<dbReference type="InterPro" id="IPR013325">
    <property type="entry name" value="RNA_pol_sigma_r2"/>
</dbReference>
<dbReference type="Gene3D" id="1.10.10.10">
    <property type="entry name" value="Winged helix-like DNA-binding domain superfamily/Winged helix DNA-binding domain"/>
    <property type="match status" value="1"/>
</dbReference>
<name>A0A1M6T961_9FIRM</name>
<dbReference type="InterPro" id="IPR014284">
    <property type="entry name" value="RNA_pol_sigma-70_dom"/>
</dbReference>
<feature type="domain" description="RNA polymerase sigma-70 region 2" evidence="5">
    <location>
        <begin position="15"/>
        <end position="75"/>
    </location>
</feature>
<dbReference type="GO" id="GO:0003677">
    <property type="term" value="F:DNA binding"/>
    <property type="evidence" value="ECO:0007669"/>
    <property type="project" value="InterPro"/>
</dbReference>
<dbReference type="RefSeq" id="WP_073276763.1">
    <property type="nucleotide sequence ID" value="NZ_FRAC01000013.1"/>
</dbReference>
<evidence type="ECO:0000256" key="1">
    <source>
        <dbReference type="ARBA" id="ARBA00010641"/>
    </source>
</evidence>
<keyword evidence="8" id="KW-1185">Reference proteome</keyword>
<dbReference type="OrthoDB" id="9782703at2"/>
<dbReference type="Pfam" id="PF04542">
    <property type="entry name" value="Sigma70_r2"/>
    <property type="match status" value="1"/>
</dbReference>
<evidence type="ECO:0000256" key="4">
    <source>
        <dbReference type="ARBA" id="ARBA00023163"/>
    </source>
</evidence>
<keyword evidence="4" id="KW-0804">Transcription</keyword>